<dbReference type="AlphaFoldDB" id="A0A2I2G1X8"/>
<evidence type="ECO:0000313" key="4">
    <source>
        <dbReference type="Proteomes" id="UP000234275"/>
    </source>
</evidence>
<accession>A0A2I2G1X8</accession>
<reference evidence="3 4" key="1">
    <citation type="submission" date="2016-12" db="EMBL/GenBank/DDBJ databases">
        <title>The genomes of Aspergillus section Nigri reveals drivers in fungal speciation.</title>
        <authorList>
            <consortium name="DOE Joint Genome Institute"/>
            <person name="Vesth T.C."/>
            <person name="Nybo J."/>
            <person name="Theobald S."/>
            <person name="Brandl J."/>
            <person name="Frisvad J.C."/>
            <person name="Nielsen K.F."/>
            <person name="Lyhne E.K."/>
            <person name="Kogle M.E."/>
            <person name="Kuo A."/>
            <person name="Riley R."/>
            <person name="Clum A."/>
            <person name="Nolan M."/>
            <person name="Lipzen A."/>
            <person name="Salamov A."/>
            <person name="Henrissat B."/>
            <person name="Wiebenga A."/>
            <person name="De Vries R.P."/>
            <person name="Grigoriev I.V."/>
            <person name="Mortensen U.H."/>
            <person name="Andersen M.R."/>
            <person name="Baker S.E."/>
        </authorList>
    </citation>
    <scope>NUCLEOTIDE SEQUENCE [LARGE SCALE GENOMIC DNA]</scope>
    <source>
        <strain evidence="3 4">IBT 23096</strain>
    </source>
</reference>
<feature type="compositionally biased region" description="Polar residues" evidence="1">
    <location>
        <begin position="324"/>
        <end position="340"/>
    </location>
</feature>
<feature type="compositionally biased region" description="Polar residues" evidence="1">
    <location>
        <begin position="348"/>
        <end position="364"/>
    </location>
</feature>
<organism evidence="3 4">
    <name type="scientific">Aspergillus steynii IBT 23096</name>
    <dbReference type="NCBI Taxonomy" id="1392250"/>
    <lineage>
        <taxon>Eukaryota</taxon>
        <taxon>Fungi</taxon>
        <taxon>Dikarya</taxon>
        <taxon>Ascomycota</taxon>
        <taxon>Pezizomycotina</taxon>
        <taxon>Eurotiomycetes</taxon>
        <taxon>Eurotiomycetidae</taxon>
        <taxon>Eurotiales</taxon>
        <taxon>Aspergillaceae</taxon>
        <taxon>Aspergillus</taxon>
        <taxon>Aspergillus subgen. Circumdati</taxon>
    </lineage>
</organism>
<keyword evidence="2" id="KW-0732">Signal</keyword>
<proteinExistence type="predicted"/>
<evidence type="ECO:0000256" key="2">
    <source>
        <dbReference type="SAM" id="SignalP"/>
    </source>
</evidence>
<dbReference type="Proteomes" id="UP000234275">
    <property type="component" value="Unassembled WGS sequence"/>
</dbReference>
<feature type="region of interest" description="Disordered" evidence="1">
    <location>
        <begin position="215"/>
        <end position="241"/>
    </location>
</feature>
<feature type="chain" id="PRO_5014151798" evidence="2">
    <location>
        <begin position="20"/>
        <end position="607"/>
    </location>
</feature>
<protein>
    <submittedName>
        <fullName evidence="3">Uncharacterized protein</fullName>
    </submittedName>
</protein>
<evidence type="ECO:0000313" key="3">
    <source>
        <dbReference type="EMBL" id="PLB46876.1"/>
    </source>
</evidence>
<keyword evidence="4" id="KW-1185">Reference proteome</keyword>
<sequence>MQLIHLTFAIILFILHCSAGPIAHFLPKIRELGPGDASAQLSQSSLPVPHNLQGSVSSNTDDALTVIPVTPSLTYSPPLPAICVDSCASAYNYGSVANQFNFHVPRLPFHGTPKSGDRIYIYFSSLSHQFSSSVPAKSDGVWSYHHHFERAAFGRIAVAHLPQGPVSSKLNSSYSAFSPFSRASFNQVSPESVATSTFGPGFLWFKSSAHPIESTRNRQSLSHTLSGSLAPTAHSSPTGGVPVSTTDPILKNPAQTTTSLTVGVVGLLPGAVSSGSSPSVPSLEATNSVHSHSATVGTIVTIGKFTGRVPTAPNTEIPVPSEPTGLSGSSPPQTQKTIPATTGDGLPTGSTVSESAQKAPSSVISDGMPMDGKHTRVPGTTAPPVSDPAIVIVTPGQSTSWTNTWSHVSDSKPTSSQTSTTTTIRPPRTIPKPKIPTGPTRHHHKTTAPGQTASHVHGGVSEGGELVTTIPITATVTEVVTVAAPDESPGTGNAKATQEPKVIPTPSQPKEAGDTHIPPSQKTKPTAETLEPATPTTGPQVTPAAQPTGAIHETLRGLQVVPVTPQGFITVTETKTETTTQIKTTTETETETMTIYVDPTMTMTASL</sequence>
<feature type="compositionally biased region" description="Low complexity" evidence="1">
    <location>
        <begin position="412"/>
        <end position="427"/>
    </location>
</feature>
<dbReference type="STRING" id="1392250.A0A2I2G1X8"/>
<dbReference type="EMBL" id="MSFO01000006">
    <property type="protein sequence ID" value="PLB46876.1"/>
    <property type="molecule type" value="Genomic_DNA"/>
</dbReference>
<dbReference type="GeneID" id="36560102"/>
<comment type="caution">
    <text evidence="3">The sequence shown here is derived from an EMBL/GenBank/DDBJ whole genome shotgun (WGS) entry which is preliminary data.</text>
</comment>
<feature type="region of interest" description="Disordered" evidence="1">
    <location>
        <begin position="311"/>
        <end position="389"/>
    </location>
</feature>
<feature type="compositionally biased region" description="Polar residues" evidence="1">
    <location>
        <begin position="217"/>
        <end position="241"/>
    </location>
</feature>
<evidence type="ECO:0000256" key="1">
    <source>
        <dbReference type="SAM" id="MobiDB-lite"/>
    </source>
</evidence>
<gene>
    <name evidence="3" type="ORF">P170DRAFT_466264</name>
</gene>
<feature type="compositionally biased region" description="Low complexity" evidence="1">
    <location>
        <begin position="523"/>
        <end position="539"/>
    </location>
</feature>
<feature type="region of interest" description="Disordered" evidence="1">
    <location>
        <begin position="402"/>
        <end position="457"/>
    </location>
</feature>
<feature type="signal peptide" evidence="2">
    <location>
        <begin position="1"/>
        <end position="19"/>
    </location>
</feature>
<name>A0A2I2G1X8_9EURO</name>
<dbReference type="RefSeq" id="XP_024702178.1">
    <property type="nucleotide sequence ID" value="XM_024852404.1"/>
</dbReference>
<dbReference type="OrthoDB" id="4510246at2759"/>
<dbReference type="VEuPathDB" id="FungiDB:P170DRAFT_466264"/>
<feature type="region of interest" description="Disordered" evidence="1">
    <location>
        <begin position="484"/>
        <end position="545"/>
    </location>
</feature>